<keyword evidence="1" id="KW-0812">Transmembrane</keyword>
<keyword evidence="1" id="KW-1133">Transmembrane helix</keyword>
<gene>
    <name evidence="2" type="ORF">UR19_C0002G0054</name>
</gene>
<organism evidence="2 3">
    <name type="scientific">Candidatus Nomurabacteria bacterium GW2011_GWF1_31_48</name>
    <dbReference type="NCBI Taxonomy" id="1618767"/>
    <lineage>
        <taxon>Bacteria</taxon>
        <taxon>Candidatus Nomuraibacteriota</taxon>
    </lineage>
</organism>
<dbReference type="EMBL" id="LBOG01000002">
    <property type="protein sequence ID" value="KKP30533.1"/>
    <property type="molecule type" value="Genomic_DNA"/>
</dbReference>
<evidence type="ECO:0000313" key="3">
    <source>
        <dbReference type="Proteomes" id="UP000034934"/>
    </source>
</evidence>
<reference evidence="2 3" key="1">
    <citation type="journal article" date="2015" name="Nature">
        <title>rRNA introns, odd ribosomes, and small enigmatic genomes across a large radiation of phyla.</title>
        <authorList>
            <person name="Brown C.T."/>
            <person name="Hug L.A."/>
            <person name="Thomas B.C."/>
            <person name="Sharon I."/>
            <person name="Castelle C.J."/>
            <person name="Singh A."/>
            <person name="Wilkins M.J."/>
            <person name="Williams K.H."/>
            <person name="Banfield J.F."/>
        </authorList>
    </citation>
    <scope>NUCLEOTIDE SEQUENCE [LARGE SCALE GENOMIC DNA]</scope>
</reference>
<protein>
    <submittedName>
        <fullName evidence="2">Uncharacterized protein</fullName>
    </submittedName>
</protein>
<accession>A0A0F9YGI0</accession>
<dbReference type="AlphaFoldDB" id="A0A0F9YGI0"/>
<comment type="caution">
    <text evidence="2">The sequence shown here is derived from an EMBL/GenBank/DDBJ whole genome shotgun (WGS) entry which is preliminary data.</text>
</comment>
<keyword evidence="1" id="KW-0472">Membrane</keyword>
<sequence length="53" mass="6336">MEILEIISFVLLGILQLFFIIFLIYVFIGRKGIISWLRIHDILPRKKGENYIE</sequence>
<dbReference type="Proteomes" id="UP000034934">
    <property type="component" value="Unassembled WGS sequence"/>
</dbReference>
<evidence type="ECO:0000313" key="2">
    <source>
        <dbReference type="EMBL" id="KKP30533.1"/>
    </source>
</evidence>
<proteinExistence type="predicted"/>
<feature type="transmembrane region" description="Helical" evidence="1">
    <location>
        <begin position="6"/>
        <end position="28"/>
    </location>
</feature>
<name>A0A0F9YGI0_9BACT</name>
<evidence type="ECO:0000256" key="1">
    <source>
        <dbReference type="SAM" id="Phobius"/>
    </source>
</evidence>